<gene>
    <name evidence="1" type="ORF">F8M41_001403</name>
</gene>
<organism evidence="1 2">
    <name type="scientific">Gigaspora margarita</name>
    <dbReference type="NCBI Taxonomy" id="4874"/>
    <lineage>
        <taxon>Eukaryota</taxon>
        <taxon>Fungi</taxon>
        <taxon>Fungi incertae sedis</taxon>
        <taxon>Mucoromycota</taxon>
        <taxon>Glomeromycotina</taxon>
        <taxon>Glomeromycetes</taxon>
        <taxon>Diversisporales</taxon>
        <taxon>Gigasporaceae</taxon>
        <taxon>Gigaspora</taxon>
    </lineage>
</organism>
<name>A0A8H4A847_GIGMA</name>
<keyword evidence="2" id="KW-1185">Reference proteome</keyword>
<evidence type="ECO:0000313" key="2">
    <source>
        <dbReference type="Proteomes" id="UP000439903"/>
    </source>
</evidence>
<accession>A0A8H4A847</accession>
<reference evidence="1 2" key="1">
    <citation type="journal article" date="2019" name="Environ. Microbiol.">
        <title>At the nexus of three kingdoms: the genome of the mycorrhizal fungus Gigaspora margarita provides insights into plant, endobacterial and fungal interactions.</title>
        <authorList>
            <person name="Venice F."/>
            <person name="Ghignone S."/>
            <person name="Salvioli di Fossalunga A."/>
            <person name="Amselem J."/>
            <person name="Novero M."/>
            <person name="Xianan X."/>
            <person name="Sedzielewska Toro K."/>
            <person name="Morin E."/>
            <person name="Lipzen A."/>
            <person name="Grigoriev I.V."/>
            <person name="Henrissat B."/>
            <person name="Martin F.M."/>
            <person name="Bonfante P."/>
        </authorList>
    </citation>
    <scope>NUCLEOTIDE SEQUENCE [LARGE SCALE GENOMIC DNA]</scope>
    <source>
        <strain evidence="1 2">BEG34</strain>
    </source>
</reference>
<proteinExistence type="predicted"/>
<protein>
    <submittedName>
        <fullName evidence="1">Uncharacterized protein</fullName>
    </submittedName>
</protein>
<dbReference type="AlphaFoldDB" id="A0A8H4A847"/>
<evidence type="ECO:0000313" key="1">
    <source>
        <dbReference type="EMBL" id="KAF0455816.1"/>
    </source>
</evidence>
<comment type="caution">
    <text evidence="1">The sequence shown here is derived from an EMBL/GenBank/DDBJ whole genome shotgun (WGS) entry which is preliminary data.</text>
</comment>
<sequence>MDLVIQNFEKKHIESVEMSGLVVSSISLGISCLHAQEVRSVEEFYKEFKEIIVRQFESDDDYDLLMDLITEIDKKKYLKASIDVIFMCICRIETNLLEFEENRPVKKRLGIRDIVGFINYV</sequence>
<dbReference type="Proteomes" id="UP000439903">
    <property type="component" value="Unassembled WGS sequence"/>
</dbReference>
<dbReference type="EMBL" id="WTPW01001109">
    <property type="protein sequence ID" value="KAF0455816.1"/>
    <property type="molecule type" value="Genomic_DNA"/>
</dbReference>